<feature type="domain" description="AB hydrolase-1" evidence="1">
    <location>
        <begin position="21"/>
        <end position="250"/>
    </location>
</feature>
<accession>A0ABQ1RXC2</accession>
<gene>
    <name evidence="2" type="ORF">GCM10007269_31080</name>
</gene>
<dbReference type="PRINTS" id="PR00111">
    <property type="entry name" value="ABHYDROLASE"/>
</dbReference>
<dbReference type="SUPFAM" id="SSF53474">
    <property type="entry name" value="alpha/beta-Hydrolases"/>
    <property type="match status" value="1"/>
</dbReference>
<evidence type="ECO:0000259" key="1">
    <source>
        <dbReference type="Pfam" id="PF12697"/>
    </source>
</evidence>
<dbReference type="InterPro" id="IPR029058">
    <property type="entry name" value="AB_hydrolase_fold"/>
</dbReference>
<evidence type="ECO:0000313" key="3">
    <source>
        <dbReference type="Proteomes" id="UP000629365"/>
    </source>
</evidence>
<reference evidence="3" key="1">
    <citation type="journal article" date="2019" name="Int. J. Syst. Evol. Microbiol.">
        <title>The Global Catalogue of Microorganisms (GCM) 10K type strain sequencing project: providing services to taxonomists for standard genome sequencing and annotation.</title>
        <authorList>
            <consortium name="The Broad Institute Genomics Platform"/>
            <consortium name="The Broad Institute Genome Sequencing Center for Infectious Disease"/>
            <person name="Wu L."/>
            <person name="Ma J."/>
        </authorList>
    </citation>
    <scope>NUCLEOTIDE SEQUENCE [LARGE SCALE GENOMIC DNA]</scope>
    <source>
        <strain evidence="3">CCM 7640</strain>
    </source>
</reference>
<evidence type="ECO:0000313" key="2">
    <source>
        <dbReference type="EMBL" id="GGD85907.1"/>
    </source>
</evidence>
<keyword evidence="3" id="KW-1185">Reference proteome</keyword>
<dbReference type="GO" id="GO:0016787">
    <property type="term" value="F:hydrolase activity"/>
    <property type="evidence" value="ECO:0007669"/>
    <property type="project" value="UniProtKB-KW"/>
</dbReference>
<dbReference type="Gene3D" id="3.40.50.1820">
    <property type="entry name" value="alpha/beta hydrolase"/>
    <property type="match status" value="1"/>
</dbReference>
<dbReference type="Pfam" id="PF12697">
    <property type="entry name" value="Abhydrolase_6"/>
    <property type="match status" value="1"/>
</dbReference>
<sequence length="266" mass="28222">MLSQPGCDLRFSDSGGGGHAVVFTHGAGVDHAMFDAQAHAAREAGFRVIYGDLRGHGASALHDGLRFHAADAIDDLVSLVTHLELERPTLVGHSLGGNLSQTVVKRHPDLAGGLIVIDSTWNAGPLTRMERFGLRVAAPLLAMIPATRLPDLMAKASATTPVGIAYARDCFARMTKPVFLDVWRATLSLVDPDPGARTPVPLTLIRGAEDRTGNIRTAMPRWARTESIAEHVIPAAGHISPLDAPDEVTAVLLQALAAQQRSAEHG</sequence>
<protein>
    <submittedName>
        <fullName evidence="2">Alpha/beta hydrolase</fullName>
    </submittedName>
</protein>
<dbReference type="PANTHER" id="PTHR43798">
    <property type="entry name" value="MONOACYLGLYCEROL LIPASE"/>
    <property type="match status" value="1"/>
</dbReference>
<dbReference type="InterPro" id="IPR050266">
    <property type="entry name" value="AB_hydrolase_sf"/>
</dbReference>
<proteinExistence type="predicted"/>
<dbReference type="EMBL" id="BMCM01000005">
    <property type="protein sequence ID" value="GGD85907.1"/>
    <property type="molecule type" value="Genomic_DNA"/>
</dbReference>
<keyword evidence="2" id="KW-0378">Hydrolase</keyword>
<dbReference type="InterPro" id="IPR000073">
    <property type="entry name" value="AB_hydrolase_1"/>
</dbReference>
<comment type="caution">
    <text evidence="2">The sequence shown here is derived from an EMBL/GenBank/DDBJ whole genome shotgun (WGS) entry which is preliminary data.</text>
</comment>
<organism evidence="2 3">
    <name type="scientific">Microbacterium murale</name>
    <dbReference type="NCBI Taxonomy" id="1081040"/>
    <lineage>
        <taxon>Bacteria</taxon>
        <taxon>Bacillati</taxon>
        <taxon>Actinomycetota</taxon>
        <taxon>Actinomycetes</taxon>
        <taxon>Micrococcales</taxon>
        <taxon>Microbacteriaceae</taxon>
        <taxon>Microbacterium</taxon>
    </lineage>
</organism>
<dbReference type="Proteomes" id="UP000629365">
    <property type="component" value="Unassembled WGS sequence"/>
</dbReference>
<name>A0ABQ1RXC2_9MICO</name>